<evidence type="ECO:0000259" key="1">
    <source>
        <dbReference type="Pfam" id="PF00248"/>
    </source>
</evidence>
<comment type="caution">
    <text evidence="2">The sequence shown here is derived from an EMBL/GenBank/DDBJ whole genome shotgun (WGS) entry which is preliminary data.</text>
</comment>
<evidence type="ECO:0000313" key="3">
    <source>
        <dbReference type="Proteomes" id="UP001501353"/>
    </source>
</evidence>
<accession>A0ABP7SXR9</accession>
<dbReference type="PANTHER" id="PTHR43364:SF18">
    <property type="entry name" value="OXIDOREDUCTASE"/>
    <property type="match status" value="1"/>
</dbReference>
<keyword evidence="3" id="KW-1185">Reference proteome</keyword>
<dbReference type="Proteomes" id="UP001501353">
    <property type="component" value="Unassembled WGS sequence"/>
</dbReference>
<name>A0ABP7SXR9_9BURK</name>
<dbReference type="InterPro" id="IPR023210">
    <property type="entry name" value="NADP_OxRdtase_dom"/>
</dbReference>
<proteinExistence type="predicted"/>
<feature type="domain" description="NADP-dependent oxidoreductase" evidence="1">
    <location>
        <begin position="15"/>
        <end position="321"/>
    </location>
</feature>
<protein>
    <submittedName>
        <fullName evidence="2">Aldo/keto reductase</fullName>
    </submittedName>
</protein>
<reference evidence="3" key="1">
    <citation type="journal article" date="2019" name="Int. J. Syst. Evol. Microbiol.">
        <title>The Global Catalogue of Microorganisms (GCM) 10K type strain sequencing project: providing services to taxonomists for standard genome sequencing and annotation.</title>
        <authorList>
            <consortium name="The Broad Institute Genomics Platform"/>
            <consortium name="The Broad Institute Genome Sequencing Center for Infectious Disease"/>
            <person name="Wu L."/>
            <person name="Ma J."/>
        </authorList>
    </citation>
    <scope>NUCLEOTIDE SEQUENCE [LARGE SCALE GENOMIC DNA]</scope>
    <source>
        <strain evidence="3">JCM 16673</strain>
    </source>
</reference>
<organism evidence="2 3">
    <name type="scientific">Actimicrobium antarcticum</name>
    <dbReference type="NCBI Taxonomy" id="1051899"/>
    <lineage>
        <taxon>Bacteria</taxon>
        <taxon>Pseudomonadati</taxon>
        <taxon>Pseudomonadota</taxon>
        <taxon>Betaproteobacteria</taxon>
        <taxon>Burkholderiales</taxon>
        <taxon>Oxalobacteraceae</taxon>
        <taxon>Actimicrobium</taxon>
    </lineage>
</organism>
<dbReference type="Gene3D" id="3.20.20.100">
    <property type="entry name" value="NADP-dependent oxidoreductase domain"/>
    <property type="match status" value="1"/>
</dbReference>
<dbReference type="InterPro" id="IPR036812">
    <property type="entry name" value="NAD(P)_OxRdtase_dom_sf"/>
</dbReference>
<evidence type="ECO:0000313" key="2">
    <source>
        <dbReference type="EMBL" id="GAA4017845.1"/>
    </source>
</evidence>
<dbReference type="CDD" id="cd19091">
    <property type="entry name" value="AKR_PsAKR"/>
    <property type="match status" value="1"/>
</dbReference>
<dbReference type="SUPFAM" id="SSF51430">
    <property type="entry name" value="NAD(P)-linked oxidoreductase"/>
    <property type="match status" value="1"/>
</dbReference>
<dbReference type="Pfam" id="PF00248">
    <property type="entry name" value="Aldo_ket_red"/>
    <property type="match status" value="1"/>
</dbReference>
<dbReference type="InterPro" id="IPR050523">
    <property type="entry name" value="AKR_Detox_Biosynth"/>
</dbReference>
<sequence length="350" mass="37976">MRMKTLGRTGLFVSELCLGTMTFGGTGGDMWSKIGQLQQVDADKMVRTAIDGGINFIDTADVYAGGLSEQITGQALRNLGIARNDIVLATKAFGPMGTGPNQGGTSRVHLIDACKASLRRLQVEHIDLYQIHGFDAVTPMDEQLHALDNLVQHGHVRYVGVSNWAAWQITKALGIAERDHLARFVSLQAHYTVASRDLERELVPMMLSEGVGLMVWSPLAGGLLSGKYDRSNESAGDGRRASFDFPPVDRDRAYAVIDVMRVIADEKGVSVAQIALAWLLHQPVVTSVIIGANRPDQLSDNIAATRVVLSTAQLDMLEKVSALPAEYPGWMIARQGAARLALLDQPHRNA</sequence>
<dbReference type="RefSeq" id="WP_344762352.1">
    <property type="nucleotide sequence ID" value="NZ_BAAAZE010000006.1"/>
</dbReference>
<dbReference type="EMBL" id="BAAAZE010000006">
    <property type="protein sequence ID" value="GAA4017845.1"/>
    <property type="molecule type" value="Genomic_DNA"/>
</dbReference>
<gene>
    <name evidence="2" type="ORF">GCM10022212_11920</name>
</gene>
<dbReference type="PANTHER" id="PTHR43364">
    <property type="entry name" value="NADH-SPECIFIC METHYLGLYOXAL REDUCTASE-RELATED"/>
    <property type="match status" value="1"/>
</dbReference>